<dbReference type="Proteomes" id="UP000199656">
    <property type="component" value="Unassembled WGS sequence"/>
</dbReference>
<accession>A0A1H4BL26</accession>
<dbReference type="RefSeq" id="WP_139170082.1">
    <property type="nucleotide sequence ID" value="NZ_BKAT01000011.1"/>
</dbReference>
<dbReference type="AlphaFoldDB" id="A0A1H4BL26"/>
<gene>
    <name evidence="1" type="ORF">SAMN05660909_02139</name>
</gene>
<dbReference type="EMBL" id="FNRL01000008">
    <property type="protein sequence ID" value="SEA48841.1"/>
    <property type="molecule type" value="Genomic_DNA"/>
</dbReference>
<sequence length="88" mass="9875">MALIPYSFAASALNPSYIGPLTYLYHLKQFLTQVGVLLMFGKALKLCQSGIRIEIICHFNFVESPQGNIRIRMAGNEQPMVAFIKNLL</sequence>
<name>A0A1H4BL26_9BACT</name>
<protein>
    <submittedName>
        <fullName evidence="1">Uncharacterized protein</fullName>
    </submittedName>
</protein>
<proteinExistence type="predicted"/>
<evidence type="ECO:0000313" key="1">
    <source>
        <dbReference type="EMBL" id="SEA48841.1"/>
    </source>
</evidence>
<keyword evidence="2" id="KW-1185">Reference proteome</keyword>
<reference evidence="2" key="1">
    <citation type="submission" date="2016-10" db="EMBL/GenBank/DDBJ databases">
        <authorList>
            <person name="Varghese N."/>
            <person name="Submissions S."/>
        </authorList>
    </citation>
    <scope>NUCLEOTIDE SEQUENCE [LARGE SCALE GENOMIC DNA]</scope>
    <source>
        <strain evidence="2">DSM 23920</strain>
    </source>
</reference>
<evidence type="ECO:0000313" key="2">
    <source>
        <dbReference type="Proteomes" id="UP000199656"/>
    </source>
</evidence>
<organism evidence="1 2">
    <name type="scientific">Chitinophaga terrae</name>
    <name type="common">ex Kim and Jung 2007</name>
    <dbReference type="NCBI Taxonomy" id="408074"/>
    <lineage>
        <taxon>Bacteria</taxon>
        <taxon>Pseudomonadati</taxon>
        <taxon>Bacteroidota</taxon>
        <taxon>Chitinophagia</taxon>
        <taxon>Chitinophagales</taxon>
        <taxon>Chitinophagaceae</taxon>
        <taxon>Chitinophaga</taxon>
    </lineage>
</organism>